<gene>
    <name evidence="2" type="ORF">H6G95_15430</name>
</gene>
<keyword evidence="3" id="KW-1185">Reference proteome</keyword>
<proteinExistence type="predicted"/>
<evidence type="ECO:0000313" key="2">
    <source>
        <dbReference type="EMBL" id="MBD2561985.1"/>
    </source>
</evidence>
<feature type="transmembrane region" description="Helical" evidence="1">
    <location>
        <begin position="31"/>
        <end position="51"/>
    </location>
</feature>
<evidence type="ECO:0000313" key="3">
    <source>
        <dbReference type="Proteomes" id="UP000604661"/>
    </source>
</evidence>
<name>A0ABR8EZD2_NOSLI</name>
<sequence>MPTTERGYLLSKNLAISTIAQAGDNIVSTSFLFIVLGIVLQSALGGSMMHLSSLQHQGQKLTERFDANTYIGLTHCTNAS</sequence>
<dbReference type="EMBL" id="JACJTE010000015">
    <property type="protein sequence ID" value="MBD2561985.1"/>
    <property type="molecule type" value="Genomic_DNA"/>
</dbReference>
<organism evidence="2 3">
    <name type="scientific">Nostoc linckia FACHB-391</name>
    <dbReference type="NCBI Taxonomy" id="2692906"/>
    <lineage>
        <taxon>Bacteria</taxon>
        <taxon>Bacillati</taxon>
        <taxon>Cyanobacteriota</taxon>
        <taxon>Cyanophyceae</taxon>
        <taxon>Nostocales</taxon>
        <taxon>Nostocaceae</taxon>
        <taxon>Nostoc</taxon>
    </lineage>
</organism>
<accession>A0ABR8EZD2</accession>
<evidence type="ECO:0000256" key="1">
    <source>
        <dbReference type="SAM" id="Phobius"/>
    </source>
</evidence>
<keyword evidence="1" id="KW-0812">Transmembrane</keyword>
<dbReference type="Gene3D" id="1.10.1740.110">
    <property type="match status" value="1"/>
</dbReference>
<comment type="caution">
    <text evidence="2">The sequence shown here is derived from an EMBL/GenBank/DDBJ whole genome shotgun (WGS) entry which is preliminary data.</text>
</comment>
<dbReference type="Proteomes" id="UP000604661">
    <property type="component" value="Unassembled WGS sequence"/>
</dbReference>
<reference evidence="2 3" key="1">
    <citation type="journal article" date="2020" name="ISME J.">
        <title>Comparative genomics reveals insights into cyanobacterial evolution and habitat adaptation.</title>
        <authorList>
            <person name="Chen M.Y."/>
            <person name="Teng W.K."/>
            <person name="Zhao L."/>
            <person name="Hu C.X."/>
            <person name="Zhou Y.K."/>
            <person name="Han B.P."/>
            <person name="Song L.R."/>
            <person name="Shu W.S."/>
        </authorList>
    </citation>
    <scope>NUCLEOTIDE SEQUENCE [LARGE SCALE GENOMIC DNA]</scope>
    <source>
        <strain evidence="2 3">FACHB-391</strain>
    </source>
</reference>
<keyword evidence="1" id="KW-0472">Membrane</keyword>
<protein>
    <submittedName>
        <fullName evidence="2">Uncharacterized protein</fullName>
    </submittedName>
</protein>
<keyword evidence="1" id="KW-1133">Transmembrane helix</keyword>